<dbReference type="SUPFAM" id="SSF46689">
    <property type="entry name" value="Homeodomain-like"/>
    <property type="match status" value="1"/>
</dbReference>
<keyword evidence="1" id="KW-0238">DNA-binding</keyword>
<dbReference type="Gene3D" id="1.10.357.10">
    <property type="entry name" value="Tetracycline Repressor, domain 2"/>
    <property type="match status" value="1"/>
</dbReference>
<protein>
    <submittedName>
        <fullName evidence="2">HTH-type transcriptional regulator AcrR</fullName>
    </submittedName>
</protein>
<dbReference type="GO" id="GO:0006355">
    <property type="term" value="P:regulation of DNA-templated transcription"/>
    <property type="evidence" value="ECO:0007669"/>
    <property type="project" value="UniProtKB-ARBA"/>
</dbReference>
<dbReference type="OrthoDB" id="509229at2"/>
<keyword evidence="3" id="KW-1185">Reference proteome</keyword>
<dbReference type="PANTHER" id="PTHR30055">
    <property type="entry name" value="HTH-TYPE TRANSCRIPTIONAL REGULATOR RUTR"/>
    <property type="match status" value="1"/>
</dbReference>
<evidence type="ECO:0000313" key="2">
    <source>
        <dbReference type="EMBL" id="BAU27983.1"/>
    </source>
</evidence>
<dbReference type="InterPro" id="IPR001647">
    <property type="entry name" value="HTH_TetR"/>
</dbReference>
<dbReference type="InterPro" id="IPR009057">
    <property type="entry name" value="Homeodomain-like_sf"/>
</dbReference>
<dbReference type="RefSeq" id="WP_096465754.1">
    <property type="nucleotide sequence ID" value="NZ_AP017312.1"/>
</dbReference>
<gene>
    <name evidence="2" type="primary">acrR</name>
    <name evidence="2" type="ORF">CB4_02157</name>
</gene>
<dbReference type="KEGG" id="asoc:CB4_02157"/>
<proteinExistence type="predicted"/>
<dbReference type="InterPro" id="IPR023772">
    <property type="entry name" value="DNA-bd_HTH_TetR-type_CS"/>
</dbReference>
<reference evidence="2 3" key="1">
    <citation type="submission" date="2015-12" db="EMBL/GenBank/DDBJ databases">
        <title>Genome sequence of Aneurinibacillus soli.</title>
        <authorList>
            <person name="Lee J.S."/>
            <person name="Lee K.C."/>
            <person name="Kim K.K."/>
            <person name="Lee B.W."/>
        </authorList>
    </citation>
    <scope>NUCLEOTIDE SEQUENCE [LARGE SCALE GENOMIC DNA]</scope>
    <source>
        <strain evidence="2 3">CB4</strain>
    </source>
</reference>
<dbReference type="Proteomes" id="UP000217696">
    <property type="component" value="Chromosome"/>
</dbReference>
<dbReference type="PRINTS" id="PR00455">
    <property type="entry name" value="HTHTETR"/>
</dbReference>
<dbReference type="PROSITE" id="PS01081">
    <property type="entry name" value="HTH_TETR_1"/>
    <property type="match status" value="1"/>
</dbReference>
<dbReference type="EMBL" id="AP017312">
    <property type="protein sequence ID" value="BAU27983.1"/>
    <property type="molecule type" value="Genomic_DNA"/>
</dbReference>
<sequence>MEYLRDTKEKIIKEARRLFAERGYSATTTAEIARRVGVTDAALYKHFKGKKDIFLACVTPSATVRVDMDAELSPELLRDLIRERVELVRGNLENFNILFRESPYHPELARMFWSQLYTQGKYMEDLLNKFSNKDVSSDRILMYELAITSAIWFILNYEKLQEDVIPKKVAFEDIEEKIADFVLYGMLGDKKHR</sequence>
<evidence type="ECO:0000256" key="1">
    <source>
        <dbReference type="ARBA" id="ARBA00023125"/>
    </source>
</evidence>
<name>A0A0U5B3N4_9BACL</name>
<dbReference type="AlphaFoldDB" id="A0A0U5B3N4"/>
<dbReference type="Pfam" id="PF00440">
    <property type="entry name" value="TetR_N"/>
    <property type="match status" value="1"/>
</dbReference>
<evidence type="ECO:0000313" key="3">
    <source>
        <dbReference type="Proteomes" id="UP000217696"/>
    </source>
</evidence>
<dbReference type="InterPro" id="IPR050109">
    <property type="entry name" value="HTH-type_TetR-like_transc_reg"/>
</dbReference>
<organism evidence="2 3">
    <name type="scientific">Aneurinibacillus soli</name>
    <dbReference type="NCBI Taxonomy" id="1500254"/>
    <lineage>
        <taxon>Bacteria</taxon>
        <taxon>Bacillati</taxon>
        <taxon>Bacillota</taxon>
        <taxon>Bacilli</taxon>
        <taxon>Bacillales</taxon>
        <taxon>Paenibacillaceae</taxon>
        <taxon>Aneurinibacillus group</taxon>
        <taxon>Aneurinibacillus</taxon>
    </lineage>
</organism>
<dbReference type="PROSITE" id="PS50977">
    <property type="entry name" value="HTH_TETR_2"/>
    <property type="match status" value="1"/>
</dbReference>
<accession>A0A0U5B3N4</accession>
<dbReference type="GO" id="GO:0003677">
    <property type="term" value="F:DNA binding"/>
    <property type="evidence" value="ECO:0007669"/>
    <property type="project" value="UniProtKB-UniRule"/>
</dbReference>